<proteinExistence type="predicted"/>
<dbReference type="HOGENOM" id="CLU_3290927_0_0_9"/>
<dbReference type="BioCyc" id="JESP1508404:G14D9-10227-MONOMER"/>
<accession>A0A0B5ANU8</accession>
<name>A0A0B5ANU8_9BACL</name>
<dbReference type="AlphaFoldDB" id="A0A0B5ANU8"/>
<dbReference type="Proteomes" id="UP000031449">
    <property type="component" value="Chromosome"/>
</dbReference>
<protein>
    <submittedName>
        <fullName evidence="1">Uncharacterized protein</fullName>
    </submittedName>
</protein>
<dbReference type="STRING" id="1508404.JMA_09950"/>
<dbReference type="KEGG" id="jeo:JMA_09950"/>
<dbReference type="EMBL" id="CP009416">
    <property type="protein sequence ID" value="AJD90312.1"/>
    <property type="molecule type" value="Genomic_DNA"/>
</dbReference>
<keyword evidence="2" id="KW-1185">Reference proteome</keyword>
<sequence length="40" mass="4619">MNRKACEEKVDINQYLVKHNEKVNLGSYATKEDHGIKEDA</sequence>
<organism evidence="1 2">
    <name type="scientific">Jeotgalibacillus malaysiensis</name>
    <dbReference type="NCBI Taxonomy" id="1508404"/>
    <lineage>
        <taxon>Bacteria</taxon>
        <taxon>Bacillati</taxon>
        <taxon>Bacillota</taxon>
        <taxon>Bacilli</taxon>
        <taxon>Bacillales</taxon>
        <taxon>Caryophanaceae</taxon>
        <taxon>Jeotgalibacillus</taxon>
    </lineage>
</organism>
<reference evidence="1 2" key="1">
    <citation type="submission" date="2014-08" db="EMBL/GenBank/DDBJ databases">
        <title>Complete genome of a marine bacteria Jeotgalibacillus malaysiensis.</title>
        <authorList>
            <person name="Yaakop A.S."/>
            <person name="Chan K.-G."/>
            <person name="Goh K.M."/>
        </authorList>
    </citation>
    <scope>NUCLEOTIDE SEQUENCE [LARGE SCALE GENOMIC DNA]</scope>
    <source>
        <strain evidence="1 2">D5</strain>
    </source>
</reference>
<gene>
    <name evidence="1" type="ORF">JMA_09950</name>
</gene>
<evidence type="ECO:0000313" key="1">
    <source>
        <dbReference type="EMBL" id="AJD90312.1"/>
    </source>
</evidence>
<evidence type="ECO:0000313" key="2">
    <source>
        <dbReference type="Proteomes" id="UP000031449"/>
    </source>
</evidence>